<name>A0A498K4Q2_MALDO</name>
<feature type="compositionally biased region" description="Basic and acidic residues" evidence="9">
    <location>
        <begin position="1"/>
        <end position="11"/>
    </location>
</feature>
<gene>
    <name evidence="10" type="ORF">DVH24_003892</name>
</gene>
<organism evidence="10 11">
    <name type="scientific">Malus domestica</name>
    <name type="common">Apple</name>
    <name type="synonym">Pyrus malus</name>
    <dbReference type="NCBI Taxonomy" id="3750"/>
    <lineage>
        <taxon>Eukaryota</taxon>
        <taxon>Viridiplantae</taxon>
        <taxon>Streptophyta</taxon>
        <taxon>Embryophyta</taxon>
        <taxon>Tracheophyta</taxon>
        <taxon>Spermatophyta</taxon>
        <taxon>Magnoliopsida</taxon>
        <taxon>eudicotyledons</taxon>
        <taxon>Gunneridae</taxon>
        <taxon>Pentapetalae</taxon>
        <taxon>rosids</taxon>
        <taxon>fabids</taxon>
        <taxon>Rosales</taxon>
        <taxon>Rosaceae</taxon>
        <taxon>Amygdaloideae</taxon>
        <taxon>Maleae</taxon>
        <taxon>Malus</taxon>
    </lineage>
</organism>
<dbReference type="PANTHER" id="PTHR12632">
    <property type="entry name" value="TRANSCRIPTION FACTOR NF-Y ALPHA-RELATED"/>
    <property type="match status" value="1"/>
</dbReference>
<proteinExistence type="inferred from homology"/>
<keyword evidence="3 8" id="KW-0238">DNA-binding</keyword>
<dbReference type="OrthoDB" id="1097733at2759"/>
<comment type="similarity">
    <text evidence="8">Belongs to the NFYA/HAP2 subunit family.</text>
</comment>
<evidence type="ECO:0000256" key="7">
    <source>
        <dbReference type="ARBA" id="ARBA00025911"/>
    </source>
</evidence>
<keyword evidence="11" id="KW-1185">Reference proteome</keyword>
<dbReference type="PROSITE" id="PS00686">
    <property type="entry name" value="NFYA_HAP2_1"/>
    <property type="match status" value="1"/>
</dbReference>
<evidence type="ECO:0000256" key="5">
    <source>
        <dbReference type="ARBA" id="ARBA00023163"/>
    </source>
</evidence>
<feature type="region of interest" description="Disordered" evidence="9">
    <location>
        <begin position="314"/>
        <end position="358"/>
    </location>
</feature>
<evidence type="ECO:0000256" key="9">
    <source>
        <dbReference type="SAM" id="MobiDB-lite"/>
    </source>
</evidence>
<dbReference type="SMR" id="A0A498K4Q2"/>
<evidence type="ECO:0000313" key="10">
    <source>
        <dbReference type="EMBL" id="RXI03240.1"/>
    </source>
</evidence>
<feature type="region of interest" description="Disordered" evidence="9">
    <location>
        <begin position="217"/>
        <end position="296"/>
    </location>
</feature>
<evidence type="ECO:0000256" key="2">
    <source>
        <dbReference type="ARBA" id="ARBA00023015"/>
    </source>
</evidence>
<feature type="compositionally biased region" description="Polar residues" evidence="9">
    <location>
        <begin position="244"/>
        <end position="256"/>
    </location>
</feature>
<evidence type="ECO:0000313" key="11">
    <source>
        <dbReference type="Proteomes" id="UP000290289"/>
    </source>
</evidence>
<evidence type="ECO:0000256" key="3">
    <source>
        <dbReference type="ARBA" id="ARBA00023125"/>
    </source>
</evidence>
<feature type="compositionally biased region" description="Polar residues" evidence="9">
    <location>
        <begin position="35"/>
        <end position="66"/>
    </location>
</feature>
<dbReference type="PRINTS" id="PR00616">
    <property type="entry name" value="CCAATSUBUNTB"/>
</dbReference>
<dbReference type="SMART" id="SM00521">
    <property type="entry name" value="CBF"/>
    <property type="match status" value="1"/>
</dbReference>
<feature type="compositionally biased region" description="Polar residues" evidence="9">
    <location>
        <begin position="280"/>
        <end position="289"/>
    </location>
</feature>
<dbReference type="PROSITE" id="PS51152">
    <property type="entry name" value="NFYA_HAP2_2"/>
    <property type="match status" value="1"/>
</dbReference>
<evidence type="ECO:0000256" key="1">
    <source>
        <dbReference type="ARBA" id="ARBA00004123"/>
    </source>
</evidence>
<evidence type="ECO:0000256" key="6">
    <source>
        <dbReference type="ARBA" id="ARBA00023242"/>
    </source>
</evidence>
<feature type="region of interest" description="Disordered" evidence="9">
    <location>
        <begin position="1"/>
        <end position="89"/>
    </location>
</feature>
<feature type="compositionally biased region" description="Low complexity" evidence="9">
    <location>
        <begin position="257"/>
        <end position="279"/>
    </location>
</feature>
<dbReference type="GO" id="GO:0003700">
    <property type="term" value="F:DNA-binding transcription factor activity"/>
    <property type="evidence" value="ECO:0007669"/>
    <property type="project" value="UniProtKB-UniRule"/>
</dbReference>
<accession>A0A498K4Q2</accession>
<sequence length="358" mass="38855">MQPKSEAENRLHAHTVPPSSVYSEPWWQSVGYNPISPTGTGRNVSNTSSLECPNGLSESNDDQSLSNDEANEDDDDTAKDSHTTSPRSDSTSYYIWEFAGNYGQDHHNVKHAGSSVPTVRDDCLAQPPQLELVGHSIACASNPYQDPCYGGMMAAYGYPPLGYPPFLGMPHARMPLPLEMAQEPVYVNAKQYQGILRRRQARAKAELERKLIKVRKPYLHESRHQHAMRRARGTGGRFAKKANGDTSNSTGQEKGTSSGPAHSSQSGSSSGSEPFPSDSAETWNSPNSQREARGSQAHNAYAAHNYANGSGCCQPHGGLQASIYPSYSGKRGEEGDCTGQQRGSISSNQASQRRLAIQ</sequence>
<dbReference type="Proteomes" id="UP000290289">
    <property type="component" value="Chromosome 3"/>
</dbReference>
<comment type="subcellular location">
    <subcellularLocation>
        <location evidence="1 8">Nucleus</location>
    </subcellularLocation>
</comment>
<dbReference type="InterPro" id="IPR001289">
    <property type="entry name" value="NFYA"/>
</dbReference>
<comment type="caution">
    <text evidence="10">The sequence shown here is derived from an EMBL/GenBank/DDBJ whole genome shotgun (WGS) entry which is preliminary data.</text>
</comment>
<evidence type="ECO:0000256" key="4">
    <source>
        <dbReference type="ARBA" id="ARBA00023159"/>
    </source>
</evidence>
<comment type="function">
    <text evidence="8">Component of the sequence-specific heterotrimeric transcription factor (NF-Y) which specifically recognizes a 5'-CCAAT-3' box motif found in the promoters of its target genes.</text>
</comment>
<dbReference type="Pfam" id="PF02045">
    <property type="entry name" value="CBFB_NFYA"/>
    <property type="match status" value="1"/>
</dbReference>
<dbReference type="InterPro" id="IPR018362">
    <property type="entry name" value="CCAAT-binding_factor_CS"/>
</dbReference>
<keyword evidence="6 8" id="KW-0539">Nucleus</keyword>
<protein>
    <recommendedName>
        <fullName evidence="8">Nuclear transcription factor Y subunit</fullName>
    </recommendedName>
</protein>
<keyword evidence="5 8" id="KW-0804">Transcription</keyword>
<comment type="subunit">
    <text evidence="7">Heterotrimeric transcription factor composed of three components, NF-YA, NF-YB and NF-YC. NF-YB and NF-YC must interact and dimerize for NF-YA association and DNA binding.</text>
</comment>
<dbReference type="STRING" id="3750.A0A498K4Q2"/>
<dbReference type="EMBL" id="RDQH01000329">
    <property type="protein sequence ID" value="RXI03240.1"/>
    <property type="molecule type" value="Genomic_DNA"/>
</dbReference>
<dbReference type="Gene3D" id="6.10.250.2430">
    <property type="match status" value="1"/>
</dbReference>
<dbReference type="GO" id="GO:0003677">
    <property type="term" value="F:DNA binding"/>
    <property type="evidence" value="ECO:0007669"/>
    <property type="project" value="UniProtKB-KW"/>
</dbReference>
<dbReference type="AlphaFoldDB" id="A0A498K4Q2"/>
<dbReference type="GO" id="GO:0016602">
    <property type="term" value="C:CCAAT-binding factor complex"/>
    <property type="evidence" value="ECO:0007669"/>
    <property type="project" value="InterPro"/>
</dbReference>
<keyword evidence="2 8" id="KW-0805">Transcription regulation</keyword>
<reference evidence="10 11" key="1">
    <citation type="submission" date="2018-10" db="EMBL/GenBank/DDBJ databases">
        <title>A high-quality apple genome assembly.</title>
        <authorList>
            <person name="Hu J."/>
        </authorList>
    </citation>
    <scope>NUCLEOTIDE SEQUENCE [LARGE SCALE GENOMIC DNA]</scope>
    <source>
        <strain evidence="11">cv. HFTH1</strain>
        <tissue evidence="10">Young leaf</tissue>
    </source>
</reference>
<evidence type="ECO:0000256" key="8">
    <source>
        <dbReference type="RuleBase" id="RU367155"/>
    </source>
</evidence>
<keyword evidence="4" id="KW-0010">Activator</keyword>
<feature type="compositionally biased region" description="Polar residues" evidence="9">
    <location>
        <begin position="338"/>
        <end position="352"/>
    </location>
</feature>